<name>A0A0R3CV06_9BRAD</name>
<evidence type="ECO:0000313" key="2">
    <source>
        <dbReference type="EMBL" id="KRP99901.1"/>
    </source>
</evidence>
<dbReference type="Proteomes" id="UP000051380">
    <property type="component" value="Unassembled WGS sequence"/>
</dbReference>
<proteinExistence type="predicted"/>
<evidence type="ECO:0000313" key="3">
    <source>
        <dbReference type="Proteomes" id="UP000051380"/>
    </source>
</evidence>
<dbReference type="InterPro" id="IPR049050">
    <property type="entry name" value="nSTAND3"/>
</dbReference>
<evidence type="ECO:0000259" key="1">
    <source>
        <dbReference type="Pfam" id="PF20720"/>
    </source>
</evidence>
<dbReference type="Pfam" id="PF20720">
    <property type="entry name" value="nSTAND3"/>
    <property type="match status" value="1"/>
</dbReference>
<organism evidence="2 3">
    <name type="scientific">Bradyrhizobium yuanmingense</name>
    <dbReference type="NCBI Taxonomy" id="108015"/>
    <lineage>
        <taxon>Bacteria</taxon>
        <taxon>Pseudomonadati</taxon>
        <taxon>Pseudomonadota</taxon>
        <taxon>Alphaproteobacteria</taxon>
        <taxon>Hyphomicrobiales</taxon>
        <taxon>Nitrobacteraceae</taxon>
        <taxon>Bradyrhizobium</taxon>
    </lineage>
</organism>
<reference evidence="2 3" key="1">
    <citation type="submission" date="2015-09" db="EMBL/GenBank/DDBJ databases">
        <title>Draft Genome Sequence of the Strain BR 3267 (Bradyrhizobium yuanmingense) recommended as inoculant for cowpea in Brazil.</title>
        <authorList>
            <person name="Simoes-Araujo J.L."/>
            <person name="Zilli J.E."/>
        </authorList>
    </citation>
    <scope>NUCLEOTIDE SEQUENCE [LARGE SCALE GENOMIC DNA]</scope>
    <source>
        <strain evidence="2 3">BR3267</strain>
    </source>
</reference>
<feature type="domain" description="Novel STAND NTPase 3" evidence="1">
    <location>
        <begin position="9"/>
        <end position="66"/>
    </location>
</feature>
<comment type="caution">
    <text evidence="2">The sequence shown here is derived from an EMBL/GenBank/DDBJ whole genome shotgun (WGS) entry which is preliminary data.</text>
</comment>
<sequence length="69" mass="7691">MCKTGPRPSKLRAAIKHGNRFLLTSRKHIYEAARRRLGPRNLAQFADGSAVADVGELTFEEKAQILIIT</sequence>
<dbReference type="EMBL" id="LJYF01000009">
    <property type="protein sequence ID" value="KRP99901.1"/>
    <property type="molecule type" value="Genomic_DNA"/>
</dbReference>
<dbReference type="AlphaFoldDB" id="A0A0R3CV06"/>
<accession>A0A0R3CV06</accession>
<protein>
    <recommendedName>
        <fullName evidence="1">Novel STAND NTPase 3 domain-containing protein</fullName>
    </recommendedName>
</protein>
<gene>
    <name evidence="2" type="ORF">AOQ72_12095</name>
</gene>
<dbReference type="RefSeq" id="WP_057026692.1">
    <property type="nucleotide sequence ID" value="NZ_LJYF01000009.1"/>
</dbReference>